<gene>
    <name evidence="3" type="ORF">SAMN06272737_10665</name>
</gene>
<reference evidence="3 4" key="1">
    <citation type="submission" date="2017-06" db="EMBL/GenBank/DDBJ databases">
        <authorList>
            <person name="Kim H.J."/>
            <person name="Triplett B.A."/>
        </authorList>
    </citation>
    <scope>NUCLEOTIDE SEQUENCE [LARGE SCALE GENOMIC DNA]</scope>
    <source>
        <strain evidence="3 4">DSM 44272</strain>
    </source>
</reference>
<dbReference type="InterPro" id="IPR018060">
    <property type="entry name" value="HTH_AraC"/>
</dbReference>
<dbReference type="EMBL" id="FZNO01000006">
    <property type="protein sequence ID" value="SNR40970.1"/>
    <property type="molecule type" value="Genomic_DNA"/>
</dbReference>
<dbReference type="PROSITE" id="PS01124">
    <property type="entry name" value="HTH_ARAC_FAMILY_2"/>
    <property type="match status" value="1"/>
</dbReference>
<dbReference type="GO" id="GO:0043565">
    <property type="term" value="F:sequence-specific DNA binding"/>
    <property type="evidence" value="ECO:0007669"/>
    <property type="project" value="InterPro"/>
</dbReference>
<name>A0A238W338_9ACTN</name>
<dbReference type="InterPro" id="IPR039422">
    <property type="entry name" value="MarR/SlyA-like"/>
</dbReference>
<dbReference type="GO" id="GO:0003700">
    <property type="term" value="F:DNA-binding transcription factor activity"/>
    <property type="evidence" value="ECO:0007669"/>
    <property type="project" value="InterPro"/>
</dbReference>
<dbReference type="InterPro" id="IPR000835">
    <property type="entry name" value="HTH_MarR-typ"/>
</dbReference>
<evidence type="ECO:0000259" key="1">
    <source>
        <dbReference type="PROSITE" id="PS01124"/>
    </source>
</evidence>
<dbReference type="PROSITE" id="PS50995">
    <property type="entry name" value="HTH_MARR_2"/>
    <property type="match status" value="1"/>
</dbReference>
<dbReference type="PANTHER" id="PTHR33164:SF99">
    <property type="entry name" value="MARR FAMILY REGULATORY PROTEIN"/>
    <property type="match status" value="1"/>
</dbReference>
<dbReference type="SMART" id="SM00342">
    <property type="entry name" value="HTH_ARAC"/>
    <property type="match status" value="1"/>
</dbReference>
<feature type="domain" description="HTH marR-type" evidence="2">
    <location>
        <begin position="130"/>
        <end position="266"/>
    </location>
</feature>
<dbReference type="InterPro" id="IPR036388">
    <property type="entry name" value="WH-like_DNA-bd_sf"/>
</dbReference>
<keyword evidence="4" id="KW-1185">Reference proteome</keyword>
<dbReference type="InterPro" id="IPR036390">
    <property type="entry name" value="WH_DNA-bd_sf"/>
</dbReference>
<dbReference type="Gene3D" id="1.10.10.60">
    <property type="entry name" value="Homeodomain-like"/>
    <property type="match status" value="1"/>
</dbReference>
<dbReference type="SUPFAM" id="SSF46785">
    <property type="entry name" value="Winged helix' DNA-binding domain"/>
    <property type="match status" value="1"/>
</dbReference>
<dbReference type="SMART" id="SM00347">
    <property type="entry name" value="HTH_MARR"/>
    <property type="match status" value="1"/>
</dbReference>
<dbReference type="Proteomes" id="UP000198403">
    <property type="component" value="Unassembled WGS sequence"/>
</dbReference>
<organism evidence="3 4">
    <name type="scientific">Blastococcus mobilis</name>
    <dbReference type="NCBI Taxonomy" id="1938746"/>
    <lineage>
        <taxon>Bacteria</taxon>
        <taxon>Bacillati</taxon>
        <taxon>Actinomycetota</taxon>
        <taxon>Actinomycetes</taxon>
        <taxon>Geodermatophilales</taxon>
        <taxon>Geodermatophilaceae</taxon>
        <taxon>Blastococcus</taxon>
    </lineage>
</organism>
<dbReference type="RefSeq" id="WP_254920462.1">
    <property type="nucleotide sequence ID" value="NZ_FZNO01000006.1"/>
</dbReference>
<sequence length="284" mass="31300">MGRALFRLVPLDRGDRIDREYAQPLDVEALARGAHMSAGHPSREFRLAYGESPYSHLMTRRIERAMALLRRGDLSVDAVCLSQPWRVRTATCGGDAAVPRCAVHGGSGCTEGSRCQYGPAVADRWLDDEQQRTWRAWLTASELVPRALDAQLQRDVGISHAAYVVLAMLSESPTRSRRMSDLARRANQSQSRLSHTVARLEERGWVRRERAAEDGRGSLAVLTDAGWDVVVAVAPGHVDAVRETVFGPLTPEQTRVLGDALRAIVEKLDPDHTQRVAHGGDIAD</sequence>
<keyword evidence="3" id="KW-0238">DNA-binding</keyword>
<dbReference type="GO" id="GO:0006950">
    <property type="term" value="P:response to stress"/>
    <property type="evidence" value="ECO:0007669"/>
    <property type="project" value="TreeGrafter"/>
</dbReference>
<evidence type="ECO:0000313" key="4">
    <source>
        <dbReference type="Proteomes" id="UP000198403"/>
    </source>
</evidence>
<feature type="domain" description="HTH araC/xylS-type" evidence="1">
    <location>
        <begin position="17"/>
        <end position="79"/>
    </location>
</feature>
<dbReference type="AlphaFoldDB" id="A0A238W338"/>
<protein>
    <submittedName>
        <fullName evidence="3">DNA-binding transcriptional regulator, MarR family</fullName>
    </submittedName>
</protein>
<evidence type="ECO:0000313" key="3">
    <source>
        <dbReference type="EMBL" id="SNR40970.1"/>
    </source>
</evidence>
<dbReference type="Pfam" id="PF12802">
    <property type="entry name" value="MarR_2"/>
    <property type="match status" value="1"/>
</dbReference>
<dbReference type="PANTHER" id="PTHR33164">
    <property type="entry name" value="TRANSCRIPTIONAL REGULATOR, MARR FAMILY"/>
    <property type="match status" value="1"/>
</dbReference>
<proteinExistence type="predicted"/>
<dbReference type="Gene3D" id="1.10.10.10">
    <property type="entry name" value="Winged helix-like DNA-binding domain superfamily/Winged helix DNA-binding domain"/>
    <property type="match status" value="1"/>
</dbReference>
<evidence type="ECO:0000259" key="2">
    <source>
        <dbReference type="PROSITE" id="PS50995"/>
    </source>
</evidence>
<accession>A0A238W338</accession>